<evidence type="ECO:0000259" key="2">
    <source>
        <dbReference type="Pfam" id="PF08450"/>
    </source>
</evidence>
<proteinExistence type="inferred from homology"/>
<dbReference type="SUPFAM" id="SSF63829">
    <property type="entry name" value="Calcium-dependent phosphotriesterase"/>
    <property type="match status" value="1"/>
</dbReference>
<dbReference type="InterPro" id="IPR011042">
    <property type="entry name" value="6-blade_b-propeller_TolB-like"/>
</dbReference>
<evidence type="ECO:0000313" key="4">
    <source>
        <dbReference type="Proteomes" id="UP001166585"/>
    </source>
</evidence>
<accession>A0ABS5R9X8</accession>
<name>A0ABS5R9X8_9HYPH</name>
<gene>
    <name evidence="3" type="ORF">KIP89_08515</name>
</gene>
<evidence type="ECO:0000256" key="1">
    <source>
        <dbReference type="ARBA" id="ARBA00008853"/>
    </source>
</evidence>
<dbReference type="PRINTS" id="PR01790">
    <property type="entry name" value="SMP30FAMILY"/>
</dbReference>
<sequence>MAPVTRSAETVPVRILDAARCHLGEGSAYDAASDTAWWFDILGRTLHEAPLSTHRIAVHALPVMASALAMVDDQRQLLVAEDGLHLRDIATGHLERLVAIEAEDAGTRSNDARVHPSGTFWTSTMGRRAEKGAGSIYAFHNGAITPLFTDLTIPNAICFAPDGATGYFADSRENQLYRVALDPTTGLPTEAPTTLLRHAGPGGLDGAVTDAEGLIWCAIWGGGGVNVFSPAGALVRRVAVPASQPSCPVFVGERFDRLLVTSAWENMGAALRAADPGHGQTFLLDVGARGRPEPRVRLGGL</sequence>
<dbReference type="Gene3D" id="2.120.10.30">
    <property type="entry name" value="TolB, C-terminal domain"/>
    <property type="match status" value="1"/>
</dbReference>
<comment type="caution">
    <text evidence="3">The sequence shown here is derived from an EMBL/GenBank/DDBJ whole genome shotgun (WGS) entry which is preliminary data.</text>
</comment>
<protein>
    <submittedName>
        <fullName evidence="3">SMP-30/gluconolactonase/LRE family protein</fullName>
    </submittedName>
</protein>
<feature type="domain" description="SMP-30/Gluconolactonase/LRE-like region" evidence="2">
    <location>
        <begin position="23"/>
        <end position="263"/>
    </location>
</feature>
<dbReference type="PANTHER" id="PTHR10907">
    <property type="entry name" value="REGUCALCIN"/>
    <property type="match status" value="1"/>
</dbReference>
<organism evidence="3 4">
    <name type="scientific">Ancylobacter radicis</name>
    <dbReference type="NCBI Taxonomy" id="2836179"/>
    <lineage>
        <taxon>Bacteria</taxon>
        <taxon>Pseudomonadati</taxon>
        <taxon>Pseudomonadota</taxon>
        <taxon>Alphaproteobacteria</taxon>
        <taxon>Hyphomicrobiales</taxon>
        <taxon>Xanthobacteraceae</taxon>
        <taxon>Ancylobacter</taxon>
    </lineage>
</organism>
<evidence type="ECO:0000313" key="3">
    <source>
        <dbReference type="EMBL" id="MBS9477147.1"/>
    </source>
</evidence>
<dbReference type="InterPro" id="IPR005511">
    <property type="entry name" value="SMP-30"/>
</dbReference>
<dbReference type="PANTHER" id="PTHR10907:SF47">
    <property type="entry name" value="REGUCALCIN"/>
    <property type="match status" value="1"/>
</dbReference>
<reference evidence="3" key="1">
    <citation type="submission" date="2021-05" db="EMBL/GenBank/DDBJ databases">
        <authorList>
            <person name="Sun Q."/>
            <person name="Inoue M."/>
        </authorList>
    </citation>
    <scope>NUCLEOTIDE SEQUENCE</scope>
    <source>
        <strain evidence="3">VKM B-3255</strain>
    </source>
</reference>
<keyword evidence="4" id="KW-1185">Reference proteome</keyword>
<dbReference type="InterPro" id="IPR013658">
    <property type="entry name" value="SGL"/>
</dbReference>
<dbReference type="EMBL" id="JAHCQH010000015">
    <property type="protein sequence ID" value="MBS9477147.1"/>
    <property type="molecule type" value="Genomic_DNA"/>
</dbReference>
<dbReference type="Pfam" id="PF08450">
    <property type="entry name" value="SGL"/>
    <property type="match status" value="1"/>
</dbReference>
<dbReference type="Proteomes" id="UP001166585">
    <property type="component" value="Unassembled WGS sequence"/>
</dbReference>
<comment type="similarity">
    <text evidence="1">Belongs to the SMP-30/CGR1 family.</text>
</comment>